<dbReference type="GO" id="GO:0098609">
    <property type="term" value="P:cell-cell adhesion"/>
    <property type="evidence" value="ECO:0007669"/>
    <property type="project" value="TreeGrafter"/>
</dbReference>
<proteinExistence type="predicted"/>
<dbReference type="InterPro" id="IPR012473">
    <property type="entry name" value="Fibritin_C"/>
</dbReference>
<dbReference type="PANTHER" id="PTHR44170:SF6">
    <property type="entry name" value="CONTACTIN"/>
    <property type="match status" value="1"/>
</dbReference>
<dbReference type="GeneID" id="26647392"/>
<dbReference type="KEGG" id="vg:26647392"/>
<evidence type="ECO:0000256" key="1">
    <source>
        <dbReference type="ARBA" id="ARBA00022737"/>
    </source>
</evidence>
<dbReference type="RefSeq" id="YP_009195022.1">
    <property type="nucleotide sequence ID" value="NC_028755.1"/>
</dbReference>
<dbReference type="InterPro" id="IPR003599">
    <property type="entry name" value="Ig_sub"/>
</dbReference>
<dbReference type="Proteomes" id="UP000201970">
    <property type="component" value="Segment"/>
</dbReference>
<dbReference type="EMBL" id="KT381880">
    <property type="protein sequence ID" value="ALF01896.1"/>
    <property type="molecule type" value="Genomic_DNA"/>
</dbReference>
<dbReference type="Gene3D" id="1.20.5.320">
    <property type="entry name" value="6-Phosphogluconate Dehydrogenase, domain 3"/>
    <property type="match status" value="1"/>
</dbReference>
<protein>
    <submittedName>
        <fullName evidence="4">Fibritin neck whisker protein</fullName>
    </submittedName>
</protein>
<dbReference type="SMART" id="SM00409">
    <property type="entry name" value="IG"/>
    <property type="match status" value="3"/>
</dbReference>
<feature type="domain" description="Ig-like" evidence="3">
    <location>
        <begin position="679"/>
        <end position="760"/>
    </location>
</feature>
<dbReference type="InterPro" id="IPR036179">
    <property type="entry name" value="Ig-like_dom_sf"/>
</dbReference>
<feature type="domain" description="Ig-like" evidence="3">
    <location>
        <begin position="487"/>
        <end position="587"/>
    </location>
</feature>
<dbReference type="Pfam" id="PF13573">
    <property type="entry name" value="SprB"/>
    <property type="match status" value="1"/>
</dbReference>
<gene>
    <name evidence="4" type="ORF">CPT_Margaery207</name>
</gene>
<accession>A0A0M4R291</accession>
<keyword evidence="1" id="KW-0677">Repeat</keyword>
<dbReference type="Pfam" id="PF07921">
    <property type="entry name" value="Fibritin_C"/>
    <property type="match status" value="1"/>
</dbReference>
<feature type="domain" description="Ig-like" evidence="3">
    <location>
        <begin position="592"/>
        <end position="674"/>
    </location>
</feature>
<dbReference type="InterPro" id="IPR013783">
    <property type="entry name" value="Ig-like_fold"/>
</dbReference>
<dbReference type="PROSITE" id="PS50835">
    <property type="entry name" value="IG_LIKE"/>
    <property type="match status" value="3"/>
</dbReference>
<keyword evidence="5" id="KW-1185">Reference proteome</keyword>
<reference evidence="4 5" key="1">
    <citation type="submission" date="2015-08" db="EMBL/GenBank/DDBJ databases">
        <title>The Complete Genome of Citrobacter freundii Myophage Margaery.</title>
        <authorList>
            <person name="Yi D."/>
            <person name="Cadungog J.N."/>
            <person name="Cahill J.L."/>
            <person name="Rasche E.S."/>
            <person name="Everett G.F.K."/>
        </authorList>
    </citation>
    <scope>NUCLEOTIDE SEQUENCE [LARGE SCALE GENOMIC DNA]</scope>
</reference>
<keyword evidence="2" id="KW-1015">Disulfide bond</keyword>
<dbReference type="GO" id="GO:0016020">
    <property type="term" value="C:membrane"/>
    <property type="evidence" value="ECO:0007669"/>
    <property type="project" value="UniProtKB-SubCell"/>
</dbReference>
<name>A0A0M4R291_9CAUD</name>
<evidence type="ECO:0000313" key="4">
    <source>
        <dbReference type="EMBL" id="ALF01896.1"/>
    </source>
</evidence>
<evidence type="ECO:0000259" key="3">
    <source>
        <dbReference type="PROSITE" id="PS50835"/>
    </source>
</evidence>
<dbReference type="Gene3D" id="1.20.5.340">
    <property type="match status" value="1"/>
</dbReference>
<evidence type="ECO:0000313" key="5">
    <source>
        <dbReference type="Proteomes" id="UP000201970"/>
    </source>
</evidence>
<dbReference type="SUPFAM" id="SSF58046">
    <property type="entry name" value="Fibritin"/>
    <property type="match status" value="1"/>
</dbReference>
<sequence length="762" mass="81241">MISKLNPLPKIPFVDGVPTDTTQTQINWIVNGETLDGAKTKTTNEGSLNRCGVLVQKNAVQLEANTTTQTSKINEVIDQVNLITENLAAISDDSVIDKLDKVVADVDVLKVDMSAVQATTASHTLKIQDIEKEIGVWDASTDPKHRTIRKDIIFLKDELGAYPGFNEDGDVDPSSTGSGVKYKVMANAQAVSIHEARITKLEDDWVNSDVGHLTDEVTDLRNEMGPKHLATFESVYVRLNGIGGDITGINTELSNINTYIGRTGSGGSGSIDSRMETAETNITTLQTQMNDPVVGVLPRVILLESAVGNSQVPGSIRYDISTMKRSISDLNMIVGETSDDGLRGEMAQVMTDIGTDSQPTSIKGRLLNVENTQRDDHQALIDVTAIVGNTSTGLVAANIAMGKAVYGDATSSDPFLKDGIQKTARDNKTAIGVNTTGSETGIYKLISDLTARVAALEAGGGGNVEQRLDDLEQNKASHQDVTDALVPYITEVEADNKYEAKKVPLSFTQNLVGRNDYIEGDDISLTVTVTGGKLPYVYQWKKGTENIGTDSPSVMIQNITTSDSGVYKVVVTDAENTVITSDELDITVHTVPQFDTNLSDISVVDGDPLTLEVVFSGGKTPYTYVWHKDGSVLTGETGSSIVKSAATSADAGDYYVTVTDAMNSTNDSATATVTVTTRPALAFTTDLPATKSYTTGDNMDLAVVVTGGKTPYTYKWFKDTVEVAGETGASLATVAEAGVYKVEVTDALSTKITSAECTVTVA</sequence>
<dbReference type="InterPro" id="IPR007110">
    <property type="entry name" value="Ig-like_dom"/>
</dbReference>
<dbReference type="Gene3D" id="2.60.40.10">
    <property type="entry name" value="Immunoglobulins"/>
    <property type="match status" value="3"/>
</dbReference>
<dbReference type="InterPro" id="IPR025667">
    <property type="entry name" value="SprB_repeat"/>
</dbReference>
<dbReference type="SUPFAM" id="SSF48726">
    <property type="entry name" value="Immunoglobulin"/>
    <property type="match status" value="2"/>
</dbReference>
<dbReference type="PANTHER" id="PTHR44170">
    <property type="entry name" value="PROTEIN SIDEKICK"/>
    <property type="match status" value="1"/>
</dbReference>
<evidence type="ECO:0000256" key="2">
    <source>
        <dbReference type="ARBA" id="ARBA00023157"/>
    </source>
</evidence>
<organism evidence="4 5">
    <name type="scientific">Citrobacter phage Margaery</name>
    <dbReference type="NCBI Taxonomy" id="1701810"/>
    <lineage>
        <taxon>Viruses</taxon>
        <taxon>Duplodnaviria</taxon>
        <taxon>Heunggongvirae</taxon>
        <taxon>Uroviricota</taxon>
        <taxon>Caudoviricetes</taxon>
        <taxon>Pantevenvirales</taxon>
        <taxon>Straboviridae</taxon>
        <taxon>Pseudotevenvirus</taxon>
        <taxon>Pseudotevenvirus margaery</taxon>
    </lineage>
</organism>